<evidence type="ECO:0000313" key="1">
    <source>
        <dbReference type="EMBL" id="OAK72656.1"/>
    </source>
</evidence>
<gene>
    <name evidence="1" type="ORF">ABB05_07300</name>
</gene>
<organism evidence="1 2">
    <name type="scientific">Lederbergia galactosidilytica</name>
    <dbReference type="NCBI Taxonomy" id="217031"/>
    <lineage>
        <taxon>Bacteria</taxon>
        <taxon>Bacillati</taxon>
        <taxon>Bacillota</taxon>
        <taxon>Bacilli</taxon>
        <taxon>Bacillales</taxon>
        <taxon>Bacillaceae</taxon>
        <taxon>Lederbergia</taxon>
    </lineage>
</organism>
<evidence type="ECO:0000313" key="2">
    <source>
        <dbReference type="Proteomes" id="UP000077881"/>
    </source>
</evidence>
<dbReference type="PATRIC" id="fig|217031.6.peg.1568"/>
<dbReference type="Proteomes" id="UP000077881">
    <property type="component" value="Unassembled WGS sequence"/>
</dbReference>
<dbReference type="EMBL" id="LDJR01000034">
    <property type="protein sequence ID" value="OAK72656.1"/>
    <property type="molecule type" value="Genomic_DNA"/>
</dbReference>
<reference evidence="1 2" key="1">
    <citation type="submission" date="2015-05" db="EMBL/GenBank/DDBJ databases">
        <title>Comparison of genome.</title>
        <authorList>
            <person name="Zheng Z."/>
            <person name="Sun M."/>
        </authorList>
    </citation>
    <scope>NUCLEOTIDE SEQUENCE [LARGE SCALE GENOMIC DNA]</scope>
    <source>
        <strain evidence="1 2">G25-74</strain>
    </source>
</reference>
<comment type="caution">
    <text evidence="1">The sequence shown here is derived from an EMBL/GenBank/DDBJ whole genome shotgun (WGS) entry which is preliminary data.</text>
</comment>
<keyword evidence="2" id="KW-1185">Reference proteome</keyword>
<dbReference type="AlphaFoldDB" id="A0A177ZXJ3"/>
<proteinExistence type="predicted"/>
<dbReference type="OrthoDB" id="2888927at2"/>
<protein>
    <submittedName>
        <fullName evidence="1">Uncharacterized protein</fullName>
    </submittedName>
</protein>
<sequence length="126" mass="15240">MPQQRLYYDFMDGHLMPFWYVLSFDPGEIDWDKQAFYYDAIKPFVFIERGDFDESLISMSISLSDLLFNMDFPNRIGINLKRLKRKIESHRVDPYVIQQFILSTPEINDFLMFLPARRHMEFVGRR</sequence>
<accession>A0A177ZXJ3</accession>
<dbReference type="RefSeq" id="WP_064467872.1">
    <property type="nucleotide sequence ID" value="NZ_LDJR01000034.1"/>
</dbReference>
<name>A0A177ZXJ3_9BACI</name>